<name>A0ABW7C651_9CYAN</name>
<comment type="caution">
    <text evidence="1">The sequence shown here is derived from an EMBL/GenBank/DDBJ whole genome shotgun (WGS) entry which is preliminary data.</text>
</comment>
<evidence type="ECO:0000313" key="2">
    <source>
        <dbReference type="Proteomes" id="UP001604335"/>
    </source>
</evidence>
<accession>A0ABW7C651</accession>
<reference evidence="2" key="1">
    <citation type="journal article" date="2024" name="Algal Res.">
        <title>Biochemical, toxicological and genomic investigation of a high-biomass producing Limnothrix strain isolated from Italian shallow drinking water reservoir.</title>
        <authorList>
            <person name="Simonazzi M."/>
            <person name="Shishido T.K."/>
            <person name="Delbaje E."/>
            <person name="Wahlsten M."/>
            <person name="Fewer D.P."/>
            <person name="Sivonen K."/>
            <person name="Pezzolesi L."/>
            <person name="Pistocchi R."/>
        </authorList>
    </citation>
    <scope>NUCLEOTIDE SEQUENCE [LARGE SCALE GENOMIC DNA]</scope>
    <source>
        <strain evidence="2">LRLZ20PSL1</strain>
    </source>
</reference>
<proteinExistence type="predicted"/>
<protein>
    <submittedName>
        <fullName evidence="1">Uncharacterized protein</fullName>
    </submittedName>
</protein>
<dbReference type="EMBL" id="JAZAQF010000017">
    <property type="protein sequence ID" value="MFG3816679.1"/>
    <property type="molecule type" value="Genomic_DNA"/>
</dbReference>
<dbReference type="Proteomes" id="UP001604335">
    <property type="component" value="Unassembled WGS sequence"/>
</dbReference>
<gene>
    <name evidence="1" type="ORF">VPK24_03440</name>
</gene>
<evidence type="ECO:0000313" key="1">
    <source>
        <dbReference type="EMBL" id="MFG3816679.1"/>
    </source>
</evidence>
<organism evidence="1 2">
    <name type="scientific">Limnothrix redekei LRLZ20PSL1</name>
    <dbReference type="NCBI Taxonomy" id="3112953"/>
    <lineage>
        <taxon>Bacteria</taxon>
        <taxon>Bacillati</taxon>
        <taxon>Cyanobacteriota</taxon>
        <taxon>Cyanophyceae</taxon>
        <taxon>Pseudanabaenales</taxon>
        <taxon>Pseudanabaenaceae</taxon>
        <taxon>Limnothrix</taxon>
    </lineage>
</organism>
<keyword evidence="2" id="KW-1185">Reference proteome</keyword>
<sequence>MLVYQAGRSPRAFVDLGDQLPVPDFAQGVELTIEDLQSFLLD</sequence>
<dbReference type="RefSeq" id="WP_393010745.1">
    <property type="nucleotide sequence ID" value="NZ_JAZAQF010000017.1"/>
</dbReference>